<protein>
    <submittedName>
        <fullName evidence="1">Uncharacterized protein</fullName>
    </submittedName>
</protein>
<name>A0A212J1X3_9BACT</name>
<accession>A0A212J1X3</accession>
<organism evidence="1">
    <name type="scientific">uncultured Dysgonomonas sp</name>
    <dbReference type="NCBI Taxonomy" id="206096"/>
    <lineage>
        <taxon>Bacteria</taxon>
        <taxon>Pseudomonadati</taxon>
        <taxon>Bacteroidota</taxon>
        <taxon>Bacteroidia</taxon>
        <taxon>Bacteroidales</taxon>
        <taxon>Dysgonomonadaceae</taxon>
        <taxon>Dysgonomonas</taxon>
        <taxon>environmental samples</taxon>
    </lineage>
</organism>
<dbReference type="Pfam" id="PF19875">
    <property type="entry name" value="DUF6348"/>
    <property type="match status" value="1"/>
</dbReference>
<dbReference type="AlphaFoldDB" id="A0A212J1X3"/>
<sequence>MNDNRLLQYESQLNNFLTEAFLRHNIECNIEKDLIVFPHLYMTAWTRIFNRSSSPMATILQIDIHLEIGMGKTIIESCAGMGMDEDTAIKDAWKNFLTNSFHTLLSAFFSKEFDHHINNQQWIIDGRTYDVTISNVTTRGSHPDPLPLRWLEQLEEIIRIQSLTEGTHWVRFYYAQSESELISGEILLDNEVWTGIEKFVRTFDFPTYKDFFSMRVFMVLKDHSDISRMAATMAWMVGEDDDAIEQQMMADGLSLSDADKANTFIPLAFGRVFLKGITTAGFSDEAIVTDETGKETTIKLSDEPIYTSAYRLAEKIMKEGCVNQEHFQNLFIQSAEFNAYNNALKDGAKVEDMNNARFGEPVIYMPHYQPAEKKEYTTENIITEDACKKKKKPSWKFWKK</sequence>
<evidence type="ECO:0000313" key="1">
    <source>
        <dbReference type="EMBL" id="SBV93441.1"/>
    </source>
</evidence>
<proteinExistence type="predicted"/>
<dbReference type="InterPro" id="IPR045929">
    <property type="entry name" value="DUF6348"/>
</dbReference>
<reference evidence="1" key="1">
    <citation type="submission" date="2016-04" db="EMBL/GenBank/DDBJ databases">
        <authorList>
            <person name="Evans L.H."/>
            <person name="Alamgir A."/>
            <person name="Owens N."/>
            <person name="Weber N.D."/>
            <person name="Virtaneva K."/>
            <person name="Barbian K."/>
            <person name="Babar A."/>
            <person name="Rosenke K."/>
        </authorList>
    </citation>
    <scope>NUCLEOTIDE SEQUENCE</scope>
    <source>
        <strain evidence="1">86-1</strain>
    </source>
</reference>
<gene>
    <name evidence="1" type="ORF">KL86DYS1_10868</name>
</gene>
<dbReference type="EMBL" id="FLUM01000001">
    <property type="protein sequence ID" value="SBV93441.1"/>
    <property type="molecule type" value="Genomic_DNA"/>
</dbReference>
<dbReference type="RefSeq" id="WP_296938759.1">
    <property type="nucleotide sequence ID" value="NZ_LT599032.1"/>
</dbReference>